<name>A0A0V1N9U3_9BILA</name>
<evidence type="ECO:0000313" key="1">
    <source>
        <dbReference type="EMBL" id="KRZ80597.1"/>
    </source>
</evidence>
<reference evidence="1 2" key="1">
    <citation type="submission" date="2015-01" db="EMBL/GenBank/DDBJ databases">
        <title>Evolution of Trichinella species and genotypes.</title>
        <authorList>
            <person name="Korhonen P.K."/>
            <person name="Edoardo P."/>
            <person name="Giuseppe L.R."/>
            <person name="Gasser R.B."/>
        </authorList>
    </citation>
    <scope>NUCLEOTIDE SEQUENCE [LARGE SCALE GENOMIC DNA]</scope>
    <source>
        <strain evidence="1">ISS1980</strain>
    </source>
</reference>
<comment type="caution">
    <text evidence="1">The sequence shown here is derived from an EMBL/GenBank/DDBJ whole genome shotgun (WGS) entry which is preliminary data.</text>
</comment>
<keyword evidence="2" id="KW-1185">Reference proteome</keyword>
<evidence type="ECO:0000313" key="2">
    <source>
        <dbReference type="Proteomes" id="UP000054843"/>
    </source>
</evidence>
<dbReference type="EMBL" id="JYDO01000002">
    <property type="protein sequence ID" value="KRZ80597.1"/>
    <property type="molecule type" value="Genomic_DNA"/>
</dbReference>
<protein>
    <submittedName>
        <fullName evidence="1">Uncharacterized protein</fullName>
    </submittedName>
</protein>
<sequence>MKFHCEKVGGVGWGKQRDPLVLFILHDLYCFVNHISECKSDASRTKPEQSGYTFLPHYDLKQHSLSKRDYNCRTLLSQTRRCRRFNPLMDCWRYVRCWTLGV</sequence>
<organism evidence="1 2">
    <name type="scientific">Trichinella papuae</name>
    <dbReference type="NCBI Taxonomy" id="268474"/>
    <lineage>
        <taxon>Eukaryota</taxon>
        <taxon>Metazoa</taxon>
        <taxon>Ecdysozoa</taxon>
        <taxon>Nematoda</taxon>
        <taxon>Enoplea</taxon>
        <taxon>Dorylaimia</taxon>
        <taxon>Trichinellida</taxon>
        <taxon>Trichinellidae</taxon>
        <taxon>Trichinella</taxon>
    </lineage>
</organism>
<dbReference type="Proteomes" id="UP000054843">
    <property type="component" value="Unassembled WGS sequence"/>
</dbReference>
<gene>
    <name evidence="1" type="ORF">T10_7299</name>
</gene>
<dbReference type="AlphaFoldDB" id="A0A0V1N9U3"/>
<proteinExistence type="predicted"/>
<accession>A0A0V1N9U3</accession>